<dbReference type="EMBL" id="GL888185">
    <property type="protein sequence ID" value="EGI65601.1"/>
    <property type="molecule type" value="Genomic_DNA"/>
</dbReference>
<name>F4WJM0_ACREC</name>
<evidence type="ECO:0000313" key="2">
    <source>
        <dbReference type="Proteomes" id="UP000007755"/>
    </source>
</evidence>
<gene>
    <name evidence="1" type="ORF">G5I_05901</name>
</gene>
<dbReference type="Proteomes" id="UP000007755">
    <property type="component" value="Unassembled WGS sequence"/>
</dbReference>
<proteinExistence type="predicted"/>
<dbReference type="AlphaFoldDB" id="F4WJM0"/>
<reference evidence="1" key="1">
    <citation type="submission" date="2011-02" db="EMBL/GenBank/DDBJ databases">
        <title>The genome of the leaf-cutting ant Acromyrmex echinatior suggests key adaptations to social evolution and fungus farming.</title>
        <authorList>
            <person name="Nygaard S."/>
            <person name="Zhang G."/>
        </authorList>
    </citation>
    <scope>NUCLEOTIDE SEQUENCE</scope>
</reference>
<evidence type="ECO:0000313" key="1">
    <source>
        <dbReference type="EMBL" id="EGI65601.1"/>
    </source>
</evidence>
<sequence>MEDEMETSTRALLSGLTNRTYVIIWVCEYVGVYVAEGRSFGKDSEEIKKEGGSEYVLEKERMLTEICRNSKAVSIKLKEIVRRQNVAKKRKPFFGGKDSANEPYISLEIDQQFFDYVLFTYESSFTNHGQLNTHNVFKIATTHFNTKLSTFDKTLSQSLNHVANASWIQLLNSFLDNYFKDCKLKKYKLHFEISRKSDLGKCSPLHSLLQMTLILKEVKKINSIDLFITKFVRVACFNIRVGHLLLKVSASRMKNDFVHVAPSTGLTVCHSVTPIINDILDYLGANFTQNSRNIMSSTNIPFSRTFLTNLRIAPSGMKEDEITN</sequence>
<dbReference type="InParanoid" id="F4WJM0"/>
<protein>
    <submittedName>
        <fullName evidence="1">Uncharacterized protein</fullName>
    </submittedName>
</protein>
<keyword evidence="2" id="KW-1185">Reference proteome</keyword>
<accession>F4WJM0</accession>
<organism evidence="2">
    <name type="scientific">Acromyrmex echinatior</name>
    <name type="common">Panamanian leafcutter ant</name>
    <name type="synonym">Acromyrmex octospinosus echinatior</name>
    <dbReference type="NCBI Taxonomy" id="103372"/>
    <lineage>
        <taxon>Eukaryota</taxon>
        <taxon>Metazoa</taxon>
        <taxon>Ecdysozoa</taxon>
        <taxon>Arthropoda</taxon>
        <taxon>Hexapoda</taxon>
        <taxon>Insecta</taxon>
        <taxon>Pterygota</taxon>
        <taxon>Neoptera</taxon>
        <taxon>Endopterygota</taxon>
        <taxon>Hymenoptera</taxon>
        <taxon>Apocrita</taxon>
        <taxon>Aculeata</taxon>
        <taxon>Formicoidea</taxon>
        <taxon>Formicidae</taxon>
        <taxon>Myrmicinae</taxon>
        <taxon>Acromyrmex</taxon>
    </lineage>
</organism>